<dbReference type="SUPFAM" id="SSF81321">
    <property type="entry name" value="Family A G protein-coupled receptor-like"/>
    <property type="match status" value="1"/>
</dbReference>
<evidence type="ECO:0000256" key="5">
    <source>
        <dbReference type="ARBA" id="ARBA00022507"/>
    </source>
</evidence>
<reference evidence="16" key="1">
    <citation type="submission" date="2018-12" db="EMBL/GenBank/DDBJ databases">
        <authorList>
            <person name="Yazar S."/>
        </authorList>
    </citation>
    <scope>NUCLEOTIDE SEQUENCE [LARGE SCALE GENOMIC DNA]</scope>
</reference>
<dbReference type="InterPro" id="IPR017452">
    <property type="entry name" value="GPCR_Rhodpsn_7TM"/>
</dbReference>
<keyword evidence="6 13" id="KW-0812">Transmembrane</keyword>
<dbReference type="PANTHER" id="PTHR24062">
    <property type="entry name" value="VOMERONASAL TYPE-1 RECEPTOR"/>
    <property type="match status" value="1"/>
</dbReference>
<evidence type="ECO:0000256" key="8">
    <source>
        <dbReference type="ARBA" id="ARBA00023040"/>
    </source>
</evidence>
<comment type="function">
    <text evidence="1">Putative pheromone receptor.</text>
</comment>
<organism evidence="15 16">
    <name type="scientific">Vombatus ursinus</name>
    <name type="common">Common wombat</name>
    <dbReference type="NCBI Taxonomy" id="29139"/>
    <lineage>
        <taxon>Eukaryota</taxon>
        <taxon>Metazoa</taxon>
        <taxon>Chordata</taxon>
        <taxon>Craniata</taxon>
        <taxon>Vertebrata</taxon>
        <taxon>Euteleostomi</taxon>
        <taxon>Mammalia</taxon>
        <taxon>Metatheria</taxon>
        <taxon>Diprotodontia</taxon>
        <taxon>Vombatidae</taxon>
        <taxon>Vombatus</taxon>
    </lineage>
</organism>
<dbReference type="FunFam" id="1.20.1070.10:FF:000033">
    <property type="entry name" value="Vomeronasal type-1 receptor"/>
    <property type="match status" value="1"/>
</dbReference>
<feature type="transmembrane region" description="Helical" evidence="13">
    <location>
        <begin position="236"/>
        <end position="256"/>
    </location>
</feature>
<evidence type="ECO:0000256" key="3">
    <source>
        <dbReference type="ARBA" id="ARBA00010663"/>
    </source>
</evidence>
<keyword evidence="12 13" id="KW-0807">Transducer</keyword>
<feature type="transmembrane region" description="Helical" evidence="13">
    <location>
        <begin position="262"/>
        <end position="289"/>
    </location>
</feature>
<dbReference type="Gene3D" id="1.20.1070.10">
    <property type="entry name" value="Rhodopsin 7-helix transmembrane proteins"/>
    <property type="match status" value="1"/>
</dbReference>
<keyword evidence="4 13" id="KW-1003">Cell membrane</keyword>
<dbReference type="PROSITE" id="PS50262">
    <property type="entry name" value="G_PROTEIN_RECEP_F1_2"/>
    <property type="match status" value="1"/>
</dbReference>
<evidence type="ECO:0000256" key="7">
    <source>
        <dbReference type="ARBA" id="ARBA00022989"/>
    </source>
</evidence>
<evidence type="ECO:0000313" key="16">
    <source>
        <dbReference type="Proteomes" id="UP000314987"/>
    </source>
</evidence>
<evidence type="ECO:0000313" key="15">
    <source>
        <dbReference type="Ensembl" id="ENSVURP00010005838.1"/>
    </source>
</evidence>
<keyword evidence="10 13" id="KW-0675">Receptor</keyword>
<dbReference type="GO" id="GO:0005886">
    <property type="term" value="C:plasma membrane"/>
    <property type="evidence" value="ECO:0007669"/>
    <property type="project" value="UniProtKB-SubCell"/>
</dbReference>
<feature type="transmembrane region" description="Helical" evidence="13">
    <location>
        <begin position="45"/>
        <end position="70"/>
    </location>
</feature>
<evidence type="ECO:0000256" key="10">
    <source>
        <dbReference type="ARBA" id="ARBA00023170"/>
    </source>
</evidence>
<name>A0A4X2K1H4_VOMUR</name>
<feature type="domain" description="G-protein coupled receptors family 1 profile" evidence="14">
    <location>
        <begin position="22"/>
        <end position="286"/>
    </location>
</feature>
<evidence type="ECO:0000259" key="14">
    <source>
        <dbReference type="PROSITE" id="PS50262"/>
    </source>
</evidence>
<reference evidence="15" key="3">
    <citation type="submission" date="2025-09" db="UniProtKB">
        <authorList>
            <consortium name="Ensembl"/>
        </authorList>
    </citation>
    <scope>IDENTIFICATION</scope>
</reference>
<comment type="similarity">
    <text evidence="3 13">Belongs to the G-protein coupled receptor 1 family.</text>
</comment>
<accession>A0A4X2K1H4</accession>
<evidence type="ECO:0000256" key="6">
    <source>
        <dbReference type="ARBA" id="ARBA00022692"/>
    </source>
</evidence>
<feature type="transmembrane region" description="Helical" evidence="13">
    <location>
        <begin position="128"/>
        <end position="147"/>
    </location>
</feature>
<comment type="subcellular location">
    <subcellularLocation>
        <location evidence="2 13">Cell membrane</location>
        <topology evidence="2 13">Multi-pass membrane protein</topology>
    </subcellularLocation>
</comment>
<dbReference type="Proteomes" id="UP000314987">
    <property type="component" value="Unassembled WGS sequence"/>
</dbReference>
<reference evidence="15" key="2">
    <citation type="submission" date="2025-08" db="UniProtKB">
        <authorList>
            <consortium name="Ensembl"/>
        </authorList>
    </citation>
    <scope>IDENTIFICATION</scope>
</reference>
<evidence type="ECO:0000256" key="13">
    <source>
        <dbReference type="RuleBase" id="RU364061"/>
    </source>
</evidence>
<dbReference type="Pfam" id="PF03402">
    <property type="entry name" value="V1R"/>
    <property type="match status" value="1"/>
</dbReference>
<keyword evidence="5 13" id="KW-0589">Pheromone response</keyword>
<proteinExistence type="inferred from homology"/>
<evidence type="ECO:0000256" key="12">
    <source>
        <dbReference type="ARBA" id="ARBA00023224"/>
    </source>
</evidence>
<keyword evidence="16" id="KW-1185">Reference proteome</keyword>
<feature type="transmembrane region" description="Helical" evidence="13">
    <location>
        <begin position="6"/>
        <end position="33"/>
    </location>
</feature>
<dbReference type="AlphaFoldDB" id="A0A4X2K1H4"/>
<keyword evidence="11" id="KW-0325">Glycoprotein</keyword>
<keyword evidence="7 13" id="KW-1133">Transmembrane helix</keyword>
<evidence type="ECO:0000256" key="11">
    <source>
        <dbReference type="ARBA" id="ARBA00023180"/>
    </source>
</evidence>
<dbReference type="PRINTS" id="PR01534">
    <property type="entry name" value="VOMERONASL1R"/>
</dbReference>
<feature type="transmembrane region" description="Helical" evidence="13">
    <location>
        <begin position="179"/>
        <end position="208"/>
    </location>
</feature>
<dbReference type="OMA" id="PFVLICS"/>
<dbReference type="Ensembl" id="ENSVURT00010006599.1">
    <property type="protein sequence ID" value="ENSVURP00010005838.1"/>
    <property type="gene ID" value="ENSVURG00010004528.1"/>
</dbReference>
<keyword evidence="8 13" id="KW-0297">G-protein coupled receptor</keyword>
<protein>
    <recommendedName>
        <fullName evidence="13">Vomeronasal type-1 receptor</fullName>
    </recommendedName>
</protein>
<evidence type="ECO:0000256" key="2">
    <source>
        <dbReference type="ARBA" id="ARBA00004651"/>
    </source>
</evidence>
<dbReference type="GeneTree" id="ENSGT00960000186612"/>
<dbReference type="GO" id="GO:0016503">
    <property type="term" value="F:pheromone receptor activity"/>
    <property type="evidence" value="ECO:0007669"/>
    <property type="project" value="InterPro"/>
</dbReference>
<dbReference type="GO" id="GO:0007606">
    <property type="term" value="P:sensory perception of chemical stimulus"/>
    <property type="evidence" value="ECO:0007669"/>
    <property type="project" value="UniProtKB-ARBA"/>
</dbReference>
<dbReference type="GO" id="GO:0019236">
    <property type="term" value="P:response to pheromone"/>
    <property type="evidence" value="ECO:0007669"/>
    <property type="project" value="UniProtKB-KW"/>
</dbReference>
<evidence type="ECO:0000256" key="9">
    <source>
        <dbReference type="ARBA" id="ARBA00023136"/>
    </source>
</evidence>
<dbReference type="InterPro" id="IPR004072">
    <property type="entry name" value="Vmron_rcpt_1"/>
</dbReference>
<evidence type="ECO:0000256" key="1">
    <source>
        <dbReference type="ARBA" id="ARBA00003878"/>
    </source>
</evidence>
<evidence type="ECO:0000256" key="4">
    <source>
        <dbReference type="ARBA" id="ARBA00022475"/>
    </source>
</evidence>
<keyword evidence="9 13" id="KW-0472">Membrane</keyword>
<sequence>ITSNDMALGLLFLFQTGFGALGNSFLLGLYTLTFFIGPRLRPIDLLLFHLAFVNNLVLLSKGITQAMAVMGLNNLLDDVGCKLVFYLHRVARGLSLSITCLLSGFQVITLSPRSSKLAELKARAPKYIIPFCFLCWTFHLLTNYFVLSYFKGPMGSKNITERNDLIYCSATIDVSFNVALYVFIISLPDVLCVGIMVGTSIYMTFFLYRHHQRIQYIHGNNLTLGSSPETRAIQTIVLLVSMFVFFYSLNSILTLYMEFGKLTFWLVHISAFLAACFPAYLCPCILITWNCEMPSIPHILPFLCSST</sequence>